<evidence type="ECO:0000256" key="1">
    <source>
        <dbReference type="SAM" id="MobiDB-lite"/>
    </source>
</evidence>
<name>A0A242A4I2_9ENTE</name>
<evidence type="ECO:0000313" key="4">
    <source>
        <dbReference type="EMBL" id="OTN75945.1"/>
    </source>
</evidence>
<sequence length="245" mass="26503">MKKRSAVISLLSVCVLAPTLAFANDVIEYDSNGQISFQPSTDSTNPLDPLDPDPDRPIKPVDPTVPGGEPNPGTQGPLSIDFASSLDFGTQEITSRTEYYHAASQKYTDFDGEDGEGPNFVQVTDNRGTEAGWSLSVKQNGQFYSSEWEQELDNAEITFNNGGIVTNSDSTKPSESANKIVLDPNGAESHVMTAHEGEGAGTYLMTWGETVDEARESIVLEVPGSSTKYATQYTTTFTWTLNDTP</sequence>
<keyword evidence="2" id="KW-0732">Signal</keyword>
<feature type="region of interest" description="Disordered" evidence="1">
    <location>
        <begin position="34"/>
        <end position="82"/>
    </location>
</feature>
<organism evidence="4 5">
    <name type="scientific">Candidatus Enterococcus testudinis</name>
    <dbReference type="NCBI Taxonomy" id="1834191"/>
    <lineage>
        <taxon>Bacteria</taxon>
        <taxon>Bacillati</taxon>
        <taxon>Bacillota</taxon>
        <taxon>Bacilli</taxon>
        <taxon>Lactobacillales</taxon>
        <taxon>Enterococcaceae</taxon>
        <taxon>Enterococcus</taxon>
    </lineage>
</organism>
<dbReference type="Pfam" id="PF13731">
    <property type="entry name" value="WxL"/>
    <property type="match status" value="1"/>
</dbReference>
<evidence type="ECO:0000313" key="5">
    <source>
        <dbReference type="Proteomes" id="UP000195043"/>
    </source>
</evidence>
<proteinExistence type="predicted"/>
<feature type="chain" id="PRO_5012579858" description="WxL domain-containing protein" evidence="2">
    <location>
        <begin position="24"/>
        <end position="245"/>
    </location>
</feature>
<dbReference type="Proteomes" id="UP000195043">
    <property type="component" value="Unassembled WGS sequence"/>
</dbReference>
<dbReference type="InterPro" id="IPR027994">
    <property type="entry name" value="WxL_dom"/>
</dbReference>
<keyword evidence="5" id="KW-1185">Reference proteome</keyword>
<dbReference type="EMBL" id="NGKU01000001">
    <property type="protein sequence ID" value="OTN75945.1"/>
    <property type="molecule type" value="Genomic_DNA"/>
</dbReference>
<dbReference type="AlphaFoldDB" id="A0A242A4I2"/>
<accession>A0A242A4I2</accession>
<reference evidence="4 5" key="1">
    <citation type="submission" date="2017-05" db="EMBL/GenBank/DDBJ databases">
        <title>The Genome Sequence of Enterococcus sp. 8G7_MSG3316.</title>
        <authorList>
            <consortium name="The Broad Institute Genomics Platform"/>
            <consortium name="The Broad Institute Genomic Center for Infectious Diseases"/>
            <person name="Earl A."/>
            <person name="Manson A."/>
            <person name="Schwartman J."/>
            <person name="Gilmore M."/>
            <person name="Abouelleil A."/>
            <person name="Cao P."/>
            <person name="Chapman S."/>
            <person name="Cusick C."/>
            <person name="Shea T."/>
            <person name="Young S."/>
            <person name="Neafsey D."/>
            <person name="Nusbaum C."/>
            <person name="Birren B."/>
        </authorList>
    </citation>
    <scope>NUCLEOTIDE SEQUENCE [LARGE SCALE GENOMIC DNA]</scope>
    <source>
        <strain evidence="4 5">8G7_MSG3316</strain>
    </source>
</reference>
<gene>
    <name evidence="4" type="ORF">A5886_001021</name>
</gene>
<feature type="domain" description="WxL" evidence="3">
    <location>
        <begin position="28"/>
        <end position="245"/>
    </location>
</feature>
<dbReference type="OrthoDB" id="2339326at2"/>
<comment type="caution">
    <text evidence="4">The sequence shown here is derived from an EMBL/GenBank/DDBJ whole genome shotgun (WGS) entry which is preliminary data.</text>
</comment>
<evidence type="ECO:0000259" key="3">
    <source>
        <dbReference type="Pfam" id="PF13731"/>
    </source>
</evidence>
<protein>
    <recommendedName>
        <fullName evidence="3">WxL domain-containing protein</fullName>
    </recommendedName>
</protein>
<feature type="signal peptide" evidence="2">
    <location>
        <begin position="1"/>
        <end position="23"/>
    </location>
</feature>
<feature type="compositionally biased region" description="Polar residues" evidence="1">
    <location>
        <begin position="34"/>
        <end position="45"/>
    </location>
</feature>
<dbReference type="STRING" id="1834191.A5886_001021"/>
<dbReference type="RefSeq" id="WP_086273952.1">
    <property type="nucleotide sequence ID" value="NZ_NGKU01000001.1"/>
</dbReference>
<evidence type="ECO:0000256" key="2">
    <source>
        <dbReference type="SAM" id="SignalP"/>
    </source>
</evidence>